<evidence type="ECO:0000256" key="2">
    <source>
        <dbReference type="ARBA" id="ARBA00004922"/>
    </source>
</evidence>
<keyword evidence="6 8" id="KW-1133">Transmembrane helix</keyword>
<evidence type="ECO:0000256" key="3">
    <source>
        <dbReference type="ARBA" id="ARBA00009386"/>
    </source>
</evidence>
<evidence type="ECO:0000313" key="11">
    <source>
        <dbReference type="Proteomes" id="UP000249363"/>
    </source>
</evidence>
<proteinExistence type="inferred from homology"/>
<dbReference type="GeneID" id="63796481"/>
<dbReference type="PIRSF" id="PIRSF005588">
    <property type="entry name" value="DAD"/>
    <property type="match status" value="1"/>
</dbReference>
<feature type="compositionally biased region" description="Low complexity" evidence="9">
    <location>
        <begin position="128"/>
        <end position="153"/>
    </location>
</feature>
<keyword evidence="5 8" id="KW-0256">Endoplasmic reticulum</keyword>
<keyword evidence="7 8" id="KW-0472">Membrane</keyword>
<name>A0A364L655_TALAM</name>
<keyword evidence="11" id="KW-1185">Reference proteome</keyword>
<comment type="subcellular location">
    <subcellularLocation>
        <location evidence="1 8">Endoplasmic reticulum membrane</location>
        <topology evidence="1 8">Multi-pass membrane protein</topology>
    </subcellularLocation>
</comment>
<dbReference type="UniPathway" id="UPA00378"/>
<dbReference type="GO" id="GO:0006487">
    <property type="term" value="P:protein N-linked glycosylation"/>
    <property type="evidence" value="ECO:0007669"/>
    <property type="project" value="TreeGrafter"/>
</dbReference>
<dbReference type="OrthoDB" id="445566at2759"/>
<evidence type="ECO:0000256" key="1">
    <source>
        <dbReference type="ARBA" id="ARBA00004477"/>
    </source>
</evidence>
<evidence type="ECO:0000256" key="8">
    <source>
        <dbReference type="RuleBase" id="RU361136"/>
    </source>
</evidence>
<keyword evidence="4 8" id="KW-0812">Transmembrane</keyword>
<evidence type="ECO:0000256" key="5">
    <source>
        <dbReference type="ARBA" id="ARBA00022824"/>
    </source>
</evidence>
<accession>A0A364L655</accession>
<evidence type="ECO:0000256" key="9">
    <source>
        <dbReference type="SAM" id="MobiDB-lite"/>
    </source>
</evidence>
<sequence>MAPKRQQATSPSAAAISTPSTTTTGTSTPTTTISSSTTTAAVALSPKASVAEITQHILNRYFAQTPQRTFLLDAFMVYLVLVGGIQFVYCVVAGNYPFNAFLAGFSAAVGQFVLTASLRMQTTSSSSASTNVSISSKGKLQTTSSTEQEGTQEVSHERFVPFPYKL</sequence>
<dbReference type="InterPro" id="IPR003038">
    <property type="entry name" value="DAD/Ost2"/>
</dbReference>
<feature type="region of interest" description="Disordered" evidence="9">
    <location>
        <begin position="1"/>
        <end position="33"/>
    </location>
</feature>
<dbReference type="PANTHER" id="PTHR10705">
    <property type="entry name" value="DOLICHYL-DIPHOSPHOOLIGOSACCHARIDE--PROTEIN GLYCOSYLTRANSFERASE SUBUNIT DAD1"/>
    <property type="match status" value="1"/>
</dbReference>
<organism evidence="10 11">
    <name type="scientific">Talaromyces amestolkiae</name>
    <dbReference type="NCBI Taxonomy" id="1196081"/>
    <lineage>
        <taxon>Eukaryota</taxon>
        <taxon>Fungi</taxon>
        <taxon>Dikarya</taxon>
        <taxon>Ascomycota</taxon>
        <taxon>Pezizomycotina</taxon>
        <taxon>Eurotiomycetes</taxon>
        <taxon>Eurotiomycetidae</taxon>
        <taxon>Eurotiales</taxon>
        <taxon>Trichocomaceae</taxon>
        <taxon>Talaromyces</taxon>
        <taxon>Talaromyces sect. Talaromyces</taxon>
    </lineage>
</organism>
<dbReference type="AlphaFoldDB" id="A0A364L655"/>
<comment type="caution">
    <text evidence="8">Lacks conserved residue(s) required for the propagation of feature annotation.</text>
</comment>
<dbReference type="GO" id="GO:0008250">
    <property type="term" value="C:oligosaccharyltransferase complex"/>
    <property type="evidence" value="ECO:0007669"/>
    <property type="project" value="InterPro"/>
</dbReference>
<protein>
    <recommendedName>
        <fullName evidence="8">Dolichyl-diphosphooligosaccharide--protein glycosyltransferase subunit OST2</fullName>
        <shortName evidence="8">Oligosaccharyl transferase subunit OST2</shortName>
    </recommendedName>
</protein>
<evidence type="ECO:0000313" key="10">
    <source>
        <dbReference type="EMBL" id="RAO71253.1"/>
    </source>
</evidence>
<feature type="transmembrane region" description="Helical" evidence="8">
    <location>
        <begin position="100"/>
        <end position="118"/>
    </location>
</feature>
<dbReference type="STRING" id="1196081.A0A364L655"/>
<gene>
    <name evidence="10" type="ORF">BHQ10_007265</name>
</gene>
<dbReference type="Pfam" id="PF02109">
    <property type="entry name" value="DAD"/>
    <property type="match status" value="1"/>
</dbReference>
<feature type="transmembrane region" description="Helical" evidence="8">
    <location>
        <begin position="70"/>
        <end position="94"/>
    </location>
</feature>
<evidence type="ECO:0000256" key="6">
    <source>
        <dbReference type="ARBA" id="ARBA00022989"/>
    </source>
</evidence>
<feature type="compositionally biased region" description="Low complexity" evidence="9">
    <location>
        <begin position="8"/>
        <end position="33"/>
    </location>
</feature>
<evidence type="ECO:0000256" key="4">
    <source>
        <dbReference type="ARBA" id="ARBA00022692"/>
    </source>
</evidence>
<comment type="caution">
    <text evidence="10">The sequence shown here is derived from an EMBL/GenBank/DDBJ whole genome shotgun (WGS) entry which is preliminary data.</text>
</comment>
<reference evidence="10 11" key="1">
    <citation type="journal article" date="2017" name="Biotechnol. Biofuels">
        <title>Differential beta-glucosidase expression as a function of carbon source availability in Talaromyces amestolkiae: a genomic and proteomic approach.</title>
        <authorList>
            <person name="de Eugenio L.I."/>
            <person name="Mendez-Liter J.A."/>
            <person name="Nieto-Dominguez M."/>
            <person name="Alonso L."/>
            <person name="Gil-Munoz J."/>
            <person name="Barriuso J."/>
            <person name="Prieto A."/>
            <person name="Martinez M.J."/>
        </authorList>
    </citation>
    <scope>NUCLEOTIDE SEQUENCE [LARGE SCALE GENOMIC DNA]</scope>
    <source>
        <strain evidence="10 11">CIB</strain>
    </source>
</reference>
<comment type="function">
    <text evidence="8">Subunit of the oligosaccharyl transferase (OST) complex that catalyzes the initial transfer of a defined glycan (Glc(3)Man(9)GlcNAc(2) in eukaryotes) from the lipid carrier dolichol-pyrophosphate to an asparagine residue within an Asn-X-Ser/Thr consensus motif in nascent polypeptide chains, the first step in protein N-glycosylation. N-glycosylation occurs cotranslationally and the complex associates with the Sec61 complex at the channel-forming translocon complex that mediates protein translocation across the endoplasmic reticulum (ER). All subunits are required for a maximal enzyme activity.</text>
</comment>
<dbReference type="RefSeq" id="XP_040735769.1">
    <property type="nucleotide sequence ID" value="XM_040879942.1"/>
</dbReference>
<dbReference type="PANTHER" id="PTHR10705:SF0">
    <property type="entry name" value="DOLICHYL-DIPHOSPHOOLIGOSACCHARIDE--PROTEIN GLYCOSYLTRANSFERASE SUBUNIT DAD1"/>
    <property type="match status" value="1"/>
</dbReference>
<comment type="subunit">
    <text evidence="8">Component of the oligosaccharyltransferase (OST) complex.</text>
</comment>
<feature type="region of interest" description="Disordered" evidence="9">
    <location>
        <begin position="128"/>
        <end position="166"/>
    </location>
</feature>
<dbReference type="Proteomes" id="UP000249363">
    <property type="component" value="Unassembled WGS sequence"/>
</dbReference>
<evidence type="ECO:0000256" key="7">
    <source>
        <dbReference type="ARBA" id="ARBA00023136"/>
    </source>
</evidence>
<dbReference type="EMBL" id="MIKG01000015">
    <property type="protein sequence ID" value="RAO71253.1"/>
    <property type="molecule type" value="Genomic_DNA"/>
</dbReference>
<comment type="similarity">
    <text evidence="3 8">Belongs to the DAD/OST2 family.</text>
</comment>
<comment type="pathway">
    <text evidence="2 8">Protein modification; protein glycosylation.</text>
</comment>